<evidence type="ECO:0000313" key="3">
    <source>
        <dbReference type="EMBL" id="GBF97747.1"/>
    </source>
</evidence>
<keyword evidence="1" id="KW-0812">Transmembrane</keyword>
<keyword evidence="4" id="KW-1185">Reference proteome</keyword>
<keyword evidence="2" id="KW-0732">Signal</keyword>
<proteinExistence type="predicted"/>
<feature type="signal peptide" evidence="2">
    <location>
        <begin position="1"/>
        <end position="21"/>
    </location>
</feature>
<feature type="chain" id="PRO_5016009594" description="Ig-like domain-containing protein" evidence="2">
    <location>
        <begin position="22"/>
        <end position="1065"/>
    </location>
</feature>
<evidence type="ECO:0000256" key="2">
    <source>
        <dbReference type="SAM" id="SignalP"/>
    </source>
</evidence>
<dbReference type="EMBL" id="BDRX01000106">
    <property type="protein sequence ID" value="GBF97747.1"/>
    <property type="molecule type" value="Genomic_DNA"/>
</dbReference>
<dbReference type="InParanoid" id="A0A2V0PKA1"/>
<comment type="caution">
    <text evidence="3">The sequence shown here is derived from an EMBL/GenBank/DDBJ whole genome shotgun (WGS) entry which is preliminary data.</text>
</comment>
<feature type="transmembrane region" description="Helical" evidence="1">
    <location>
        <begin position="1029"/>
        <end position="1052"/>
    </location>
</feature>
<sequence>MGTRVMIKLLGLLALVAVARAQPAIQILDSEITEIPNPPAAICKGPVVFNTTVHLTALPVGDPTNVTVTPSGYCTTTQTMPFTPDVDAMDLLYTCEFPPPGDNITTAVTFKLLPQNNNGTLWGDVAFDLDPTDDITFPTFTAAFVQVPRVRVFNLTQIPQYVTAGDLTAPIAFDMTVQMSGITSPDNVTRVEEPAGCTLLNPSEGLDAATNDFDTTVMYRCSYAQRSSVPASITFTGNTNMTSPTCFGNDTLNLRSTIKEQVTLAVTAPLQQCTAAGVVVGSTLVEYQLTATVSGAKTSFTIPPNCTTAGTLNAYGVGTLAYSCRYLANNVSVTHNFVAVGDSGTVTRSVTFPAVADGRQPAVLIGTVEQALLLPRASGVTGNADTVQLLVPVTMERAFDVQKPAFCDPVTNITGLLPSDAPGYTGTVVYNCTVPIASVTTVSGGSTTAPPTGVIDGSLLFFKVTTPANGCFAIDRRNQTVVHEPAVAVAIGTITQGCSAAPSDPITYKVPVTFTGAKGAHTVAVPEAPAACKESVGTINSNGYGMITYDCTFASAAAANATLNFTSTGLITGETRWASQRVPTPVAATRPEVEITNAPAQSTLLRYYDSTSRVDISLAVRFKGAVGGMYRSMGSLCRSANDSSVVDRDGVLEFNCTFARPADVPANFTFRSLTNAADCYAEDTEPFVVKREPRVGITAVIARQECLAALTGPVSYDVEVLYEGAKKNHSFPLTYCTEDSLTLDANGTGPGKYTCTFANSTSLVDLAFSATGIIAGDTSDTSYSLEAAVPASRPSVKIDGVVQDLLMASDNSSEVKYTVSLTVTGAEVLSIYAEDGRCNATTVVPLYLQDPRLLKLVPTATTKIDLLCGFKNASVVPKSITFTGHTNASGCIDEQYTNITVKRQAADDVKPYAYKMRFEGMTYGALVADAAKMLRFVEGVRGRVSLAVGLPVGHVQVVNITEGSVIADVVLQTPSTWTPEQVIAAANTLASPADVFDATFLREWDITAVTVTRQTELPAPSGLSTNAKIGIGVGVGVGGGALIGTGVGLALARKRRSAIEPRDMA</sequence>
<dbReference type="OrthoDB" id="547521at2759"/>
<evidence type="ECO:0000313" key="4">
    <source>
        <dbReference type="Proteomes" id="UP000247498"/>
    </source>
</evidence>
<organism evidence="3 4">
    <name type="scientific">Raphidocelis subcapitata</name>
    <dbReference type="NCBI Taxonomy" id="307507"/>
    <lineage>
        <taxon>Eukaryota</taxon>
        <taxon>Viridiplantae</taxon>
        <taxon>Chlorophyta</taxon>
        <taxon>core chlorophytes</taxon>
        <taxon>Chlorophyceae</taxon>
        <taxon>CS clade</taxon>
        <taxon>Sphaeropleales</taxon>
        <taxon>Selenastraceae</taxon>
        <taxon>Raphidocelis</taxon>
    </lineage>
</organism>
<gene>
    <name evidence="3" type="ORF">Rsub_10911</name>
</gene>
<evidence type="ECO:0000256" key="1">
    <source>
        <dbReference type="SAM" id="Phobius"/>
    </source>
</evidence>
<name>A0A2V0PKA1_9CHLO</name>
<dbReference type="STRING" id="307507.A0A2V0PKA1"/>
<keyword evidence="1" id="KW-1133">Transmembrane helix</keyword>
<reference evidence="3 4" key="1">
    <citation type="journal article" date="2018" name="Sci. Rep.">
        <title>Raphidocelis subcapitata (=Pseudokirchneriella subcapitata) provides an insight into genome evolution and environmental adaptations in the Sphaeropleales.</title>
        <authorList>
            <person name="Suzuki S."/>
            <person name="Yamaguchi H."/>
            <person name="Nakajima N."/>
            <person name="Kawachi M."/>
        </authorList>
    </citation>
    <scope>NUCLEOTIDE SEQUENCE [LARGE SCALE GENOMIC DNA]</scope>
    <source>
        <strain evidence="3 4">NIES-35</strain>
    </source>
</reference>
<evidence type="ECO:0008006" key="5">
    <source>
        <dbReference type="Google" id="ProtNLM"/>
    </source>
</evidence>
<dbReference type="AlphaFoldDB" id="A0A2V0PKA1"/>
<protein>
    <recommendedName>
        <fullName evidence="5">Ig-like domain-containing protein</fullName>
    </recommendedName>
</protein>
<dbReference type="Proteomes" id="UP000247498">
    <property type="component" value="Unassembled WGS sequence"/>
</dbReference>
<accession>A0A2V0PKA1</accession>
<keyword evidence="1" id="KW-0472">Membrane</keyword>